<evidence type="ECO:0000313" key="11">
    <source>
        <dbReference type="EMBL" id="MTH29822.1"/>
    </source>
</evidence>
<keyword evidence="6 10" id="KW-1133">Transmembrane helix</keyword>
<feature type="transmembrane region" description="Helical" evidence="10">
    <location>
        <begin position="385"/>
        <end position="405"/>
    </location>
</feature>
<evidence type="ECO:0000256" key="10">
    <source>
        <dbReference type="SAM" id="Phobius"/>
    </source>
</evidence>
<keyword evidence="2" id="KW-0813">Transport</keyword>
<evidence type="ECO:0000256" key="2">
    <source>
        <dbReference type="ARBA" id="ARBA00022448"/>
    </source>
</evidence>
<keyword evidence="8 10" id="KW-0472">Membrane</keyword>
<dbReference type="CDD" id="cd13139">
    <property type="entry name" value="MATE_like_14"/>
    <property type="match status" value="1"/>
</dbReference>
<dbReference type="GO" id="GO:0042910">
    <property type="term" value="F:xenobiotic transmembrane transporter activity"/>
    <property type="evidence" value="ECO:0007669"/>
    <property type="project" value="InterPro"/>
</dbReference>
<keyword evidence="5 10" id="KW-0812">Transmembrane</keyword>
<keyword evidence="3" id="KW-0050">Antiport</keyword>
<feature type="transmembrane region" description="Helical" evidence="10">
    <location>
        <begin position="306"/>
        <end position="328"/>
    </location>
</feature>
<dbReference type="AlphaFoldDB" id="A0A7K1GLQ7"/>
<evidence type="ECO:0000256" key="6">
    <source>
        <dbReference type="ARBA" id="ARBA00022989"/>
    </source>
</evidence>
<feature type="transmembrane region" description="Helical" evidence="10">
    <location>
        <begin position="444"/>
        <end position="464"/>
    </location>
</feature>
<protein>
    <recommendedName>
        <fullName evidence="9">Multidrug-efflux transporter</fullName>
    </recommendedName>
</protein>
<sequence>MENQTIQSSDNNSLWQLTKQSFSNENFDLTNMPIKKAVFLLALPMMFEMLMESIFALVDLYFVGHLKESAYAIQSVGLTESLLSIIYAICIGISMAATAIVARRIGEKDRIKAAQNAAQAISLSIFITLILSITGFIYAKEWLLWMGASEEAATYGYSYTRILLVSSISIMLLFLINGIFRGVGNSALAMKSLWFGNLINIILCPIMVRGWWIFPEMGLDGAAYSTAIGRSLGVGYQIYYLTRKDSLIQLKWSYFKLQWNMLWNIIKIAVPGMVQYMIATCSWVILARIVAHSGGEVGSSGFLTCLRLLVFFILPAWGLSNAASTLVGQNLGDKNPNKAYQSVLVTLKYNIIYMAIVTVIFFTMAEILASFFTTDEAIKTIAKEAMYIGAIGFIVYGIGMTLMNAFNGAGDTITPTIINIIGFWIFQIPLAYILTYNLDMGPTGTFIAIPASETIIAILAFILFKRGKWKLKKV</sequence>
<proteinExistence type="predicted"/>
<evidence type="ECO:0000256" key="7">
    <source>
        <dbReference type="ARBA" id="ARBA00023065"/>
    </source>
</evidence>
<evidence type="ECO:0000256" key="5">
    <source>
        <dbReference type="ARBA" id="ARBA00022692"/>
    </source>
</evidence>
<gene>
    <name evidence="11" type="ORF">GJV77_07805</name>
</gene>
<dbReference type="EMBL" id="WMJY01000014">
    <property type="protein sequence ID" value="MTH29822.1"/>
    <property type="molecule type" value="Genomic_DNA"/>
</dbReference>
<evidence type="ECO:0000256" key="1">
    <source>
        <dbReference type="ARBA" id="ARBA00004651"/>
    </source>
</evidence>
<feature type="transmembrane region" description="Helical" evidence="10">
    <location>
        <begin position="262"/>
        <end position="286"/>
    </location>
</feature>
<name>A0A7K1GLQ7_9FLAO</name>
<organism evidence="11 12">
    <name type="scientific">Myroides pelagicus</name>
    <dbReference type="NCBI Taxonomy" id="270914"/>
    <lineage>
        <taxon>Bacteria</taxon>
        <taxon>Pseudomonadati</taxon>
        <taxon>Bacteroidota</taxon>
        <taxon>Flavobacteriia</taxon>
        <taxon>Flavobacteriales</taxon>
        <taxon>Flavobacteriaceae</taxon>
        <taxon>Myroides</taxon>
    </lineage>
</organism>
<feature type="transmembrane region" description="Helical" evidence="10">
    <location>
        <begin position="117"/>
        <end position="139"/>
    </location>
</feature>
<dbReference type="OrthoDB" id="9776324at2"/>
<dbReference type="PANTHER" id="PTHR43298">
    <property type="entry name" value="MULTIDRUG RESISTANCE PROTEIN NORM-RELATED"/>
    <property type="match status" value="1"/>
</dbReference>
<dbReference type="InterPro" id="IPR050222">
    <property type="entry name" value="MATE_MdtK"/>
</dbReference>
<dbReference type="InterPro" id="IPR002528">
    <property type="entry name" value="MATE_fam"/>
</dbReference>
<evidence type="ECO:0000256" key="4">
    <source>
        <dbReference type="ARBA" id="ARBA00022475"/>
    </source>
</evidence>
<feature type="transmembrane region" description="Helical" evidence="10">
    <location>
        <begin position="192"/>
        <end position="215"/>
    </location>
</feature>
<keyword evidence="12" id="KW-1185">Reference proteome</keyword>
<comment type="caution">
    <text evidence="11">The sequence shown here is derived from an EMBL/GenBank/DDBJ whole genome shotgun (WGS) entry which is preliminary data.</text>
</comment>
<keyword evidence="4" id="KW-1003">Cell membrane</keyword>
<dbReference type="NCBIfam" id="TIGR00797">
    <property type="entry name" value="matE"/>
    <property type="match status" value="1"/>
</dbReference>
<evidence type="ECO:0000256" key="8">
    <source>
        <dbReference type="ARBA" id="ARBA00023136"/>
    </source>
</evidence>
<dbReference type="GO" id="GO:0015297">
    <property type="term" value="F:antiporter activity"/>
    <property type="evidence" value="ECO:0007669"/>
    <property type="project" value="UniProtKB-KW"/>
</dbReference>
<feature type="transmembrane region" description="Helical" evidence="10">
    <location>
        <begin position="221"/>
        <end position="241"/>
    </location>
</feature>
<dbReference type="GO" id="GO:0005886">
    <property type="term" value="C:plasma membrane"/>
    <property type="evidence" value="ECO:0007669"/>
    <property type="project" value="UniProtKB-SubCell"/>
</dbReference>
<feature type="transmembrane region" description="Helical" evidence="10">
    <location>
        <begin position="37"/>
        <end position="62"/>
    </location>
</feature>
<evidence type="ECO:0000256" key="3">
    <source>
        <dbReference type="ARBA" id="ARBA00022449"/>
    </source>
</evidence>
<keyword evidence="7" id="KW-0406">Ion transport</keyword>
<feature type="transmembrane region" description="Helical" evidence="10">
    <location>
        <begin position="159"/>
        <end position="180"/>
    </location>
</feature>
<dbReference type="Proteomes" id="UP000488936">
    <property type="component" value="Unassembled WGS sequence"/>
</dbReference>
<feature type="transmembrane region" description="Helical" evidence="10">
    <location>
        <begin position="349"/>
        <end position="373"/>
    </location>
</feature>
<feature type="transmembrane region" description="Helical" evidence="10">
    <location>
        <begin position="417"/>
        <end position="438"/>
    </location>
</feature>
<dbReference type="PIRSF" id="PIRSF006603">
    <property type="entry name" value="DinF"/>
    <property type="match status" value="1"/>
</dbReference>
<reference evidence="11 12" key="1">
    <citation type="journal article" date="2006" name="Int. J. Syst. Evol. Microbiol.">
        <title>Myroides pelagicus sp. nov., isolated from seawater in Thailand.</title>
        <authorList>
            <person name="Yoon J."/>
            <person name="Maneerat S."/>
            <person name="Kawai F."/>
            <person name="Yokota A."/>
        </authorList>
    </citation>
    <scope>NUCLEOTIDE SEQUENCE [LARGE SCALE GENOMIC DNA]</scope>
    <source>
        <strain evidence="11 12">SM1T</strain>
    </source>
</reference>
<evidence type="ECO:0000256" key="9">
    <source>
        <dbReference type="ARBA" id="ARBA00031636"/>
    </source>
</evidence>
<dbReference type="InterPro" id="IPR048279">
    <property type="entry name" value="MdtK-like"/>
</dbReference>
<evidence type="ECO:0000313" key="12">
    <source>
        <dbReference type="Proteomes" id="UP000488936"/>
    </source>
</evidence>
<dbReference type="GO" id="GO:0006811">
    <property type="term" value="P:monoatomic ion transport"/>
    <property type="evidence" value="ECO:0007669"/>
    <property type="project" value="UniProtKB-KW"/>
</dbReference>
<dbReference type="Pfam" id="PF01554">
    <property type="entry name" value="MatE"/>
    <property type="match status" value="2"/>
</dbReference>
<comment type="subcellular location">
    <subcellularLocation>
        <location evidence="1">Cell membrane</location>
        <topology evidence="1">Multi-pass membrane protein</topology>
    </subcellularLocation>
</comment>
<accession>A0A7K1GLQ7</accession>
<dbReference type="PANTHER" id="PTHR43298:SF2">
    <property type="entry name" value="FMN_FAD EXPORTER YEEO-RELATED"/>
    <property type="match status" value="1"/>
</dbReference>
<feature type="transmembrane region" description="Helical" evidence="10">
    <location>
        <begin position="82"/>
        <end position="105"/>
    </location>
</feature>
<dbReference type="RefSeq" id="WP_155035830.1">
    <property type="nucleotide sequence ID" value="NZ_JBHTIG010000057.1"/>
</dbReference>